<organism evidence="2 3">
    <name type="scientific">Portunus trituberculatus</name>
    <name type="common">Swimming crab</name>
    <name type="synonym">Neptunus trituberculatus</name>
    <dbReference type="NCBI Taxonomy" id="210409"/>
    <lineage>
        <taxon>Eukaryota</taxon>
        <taxon>Metazoa</taxon>
        <taxon>Ecdysozoa</taxon>
        <taxon>Arthropoda</taxon>
        <taxon>Crustacea</taxon>
        <taxon>Multicrustacea</taxon>
        <taxon>Malacostraca</taxon>
        <taxon>Eumalacostraca</taxon>
        <taxon>Eucarida</taxon>
        <taxon>Decapoda</taxon>
        <taxon>Pleocyemata</taxon>
        <taxon>Brachyura</taxon>
        <taxon>Eubrachyura</taxon>
        <taxon>Portunoidea</taxon>
        <taxon>Portunidae</taxon>
        <taxon>Portuninae</taxon>
        <taxon>Portunus</taxon>
    </lineage>
</organism>
<evidence type="ECO:0000313" key="2">
    <source>
        <dbReference type="EMBL" id="MPC58155.1"/>
    </source>
</evidence>
<keyword evidence="3" id="KW-1185">Reference proteome</keyword>
<proteinExistence type="predicted"/>
<evidence type="ECO:0000256" key="1">
    <source>
        <dbReference type="SAM" id="MobiDB-lite"/>
    </source>
</evidence>
<dbReference type="EMBL" id="VSRR010015427">
    <property type="protein sequence ID" value="MPC58155.1"/>
    <property type="molecule type" value="Genomic_DNA"/>
</dbReference>
<dbReference type="AlphaFoldDB" id="A0A5B7GL54"/>
<feature type="region of interest" description="Disordered" evidence="1">
    <location>
        <begin position="56"/>
        <end position="101"/>
    </location>
</feature>
<feature type="compositionally biased region" description="Basic residues" evidence="1">
    <location>
        <begin position="83"/>
        <end position="101"/>
    </location>
</feature>
<feature type="compositionally biased region" description="Basic and acidic residues" evidence="1">
    <location>
        <begin position="1"/>
        <end position="12"/>
    </location>
</feature>
<accession>A0A5B7GL54</accession>
<gene>
    <name evidence="2" type="ORF">E2C01_052150</name>
</gene>
<reference evidence="2 3" key="1">
    <citation type="submission" date="2019-05" db="EMBL/GenBank/DDBJ databases">
        <title>Another draft genome of Portunus trituberculatus and its Hox gene families provides insights of decapod evolution.</title>
        <authorList>
            <person name="Jeong J.-H."/>
            <person name="Song I."/>
            <person name="Kim S."/>
            <person name="Choi T."/>
            <person name="Kim D."/>
            <person name="Ryu S."/>
            <person name="Kim W."/>
        </authorList>
    </citation>
    <scope>NUCLEOTIDE SEQUENCE [LARGE SCALE GENOMIC DNA]</scope>
    <source>
        <tissue evidence="2">Muscle</tissue>
    </source>
</reference>
<dbReference type="Proteomes" id="UP000324222">
    <property type="component" value="Unassembled WGS sequence"/>
</dbReference>
<protein>
    <submittedName>
        <fullName evidence="2">Uncharacterized protein</fullName>
    </submittedName>
</protein>
<feature type="region of interest" description="Disordered" evidence="1">
    <location>
        <begin position="1"/>
        <end position="42"/>
    </location>
</feature>
<name>A0A5B7GL54_PORTR</name>
<evidence type="ECO:0000313" key="3">
    <source>
        <dbReference type="Proteomes" id="UP000324222"/>
    </source>
</evidence>
<sequence>MKGSRRRDEEKRRERRTNKRMIKEEEASRAPHASRPDPQLFRCTGTMTNTALVFTNPLAATRTATREQHTSGGTDQPGTARRSLPRRPPHRNSVHVRHYGG</sequence>
<comment type="caution">
    <text evidence="2">The sequence shown here is derived from an EMBL/GenBank/DDBJ whole genome shotgun (WGS) entry which is preliminary data.</text>
</comment>